<comment type="caution">
    <text evidence="1">The sequence shown here is derived from an EMBL/GenBank/DDBJ whole genome shotgun (WGS) entry which is preliminary data.</text>
</comment>
<dbReference type="Proteomes" id="UP001139981">
    <property type="component" value="Unassembled WGS sequence"/>
</dbReference>
<protein>
    <submittedName>
        <fullName evidence="1">Uncharacterized protein</fullName>
    </submittedName>
</protein>
<proteinExistence type="predicted"/>
<evidence type="ECO:0000313" key="1">
    <source>
        <dbReference type="EMBL" id="KAJ2896560.1"/>
    </source>
</evidence>
<organism evidence="1 2">
    <name type="scientific">Coemansia aciculifera</name>
    <dbReference type="NCBI Taxonomy" id="417176"/>
    <lineage>
        <taxon>Eukaryota</taxon>
        <taxon>Fungi</taxon>
        <taxon>Fungi incertae sedis</taxon>
        <taxon>Zoopagomycota</taxon>
        <taxon>Kickxellomycotina</taxon>
        <taxon>Kickxellomycetes</taxon>
        <taxon>Kickxellales</taxon>
        <taxon>Kickxellaceae</taxon>
        <taxon>Coemansia</taxon>
    </lineage>
</organism>
<dbReference type="EMBL" id="JANBVB010000186">
    <property type="protein sequence ID" value="KAJ2896560.1"/>
    <property type="molecule type" value="Genomic_DNA"/>
</dbReference>
<gene>
    <name evidence="1" type="ORF">IWW38_001985</name>
</gene>
<sequence>MPSASCTPTKRSRKDGLAVTQFRTRTSRLQSDYNMWWHCLNVHADMSFLGEKPRASLRLRVFAAQHVIRPHLFSAQAEIVEVLLGDEPLLVAGHPLTLLLSFAMCLDANSQIAARMMNRLKDLGDSAEESAVVEVHQPWRIQGRGDTLCLLISRFFIA</sequence>
<name>A0ACC1M5R3_9FUNG</name>
<accession>A0ACC1M5R3</accession>
<evidence type="ECO:0000313" key="2">
    <source>
        <dbReference type="Proteomes" id="UP001139981"/>
    </source>
</evidence>
<keyword evidence="2" id="KW-1185">Reference proteome</keyword>
<reference evidence="1" key="1">
    <citation type="submission" date="2022-07" db="EMBL/GenBank/DDBJ databases">
        <title>Phylogenomic reconstructions and comparative analyses of Kickxellomycotina fungi.</title>
        <authorList>
            <person name="Reynolds N.K."/>
            <person name="Stajich J.E."/>
            <person name="Barry K."/>
            <person name="Grigoriev I.V."/>
            <person name="Crous P."/>
            <person name="Smith M.E."/>
        </authorList>
    </citation>
    <scope>NUCLEOTIDE SEQUENCE</scope>
    <source>
        <strain evidence="1">CBS 190363</strain>
    </source>
</reference>